<dbReference type="InterPro" id="IPR045865">
    <property type="entry name" value="ACT-like_dom_sf"/>
</dbReference>
<proteinExistence type="inferred from homology"/>
<dbReference type="AlphaFoldDB" id="A0AB34FGG6"/>
<reference evidence="2" key="1">
    <citation type="submission" date="2023-01" db="EMBL/GenBank/DDBJ databases">
        <title>The growth and conidiation of Purpureocillium lavendulum are regulated by nitrogen source and histone H3K14 acetylation.</title>
        <authorList>
            <person name="Tang P."/>
            <person name="Han J."/>
            <person name="Zhang C."/>
            <person name="Tang P."/>
            <person name="Qi F."/>
            <person name="Zhang K."/>
            <person name="Liang L."/>
        </authorList>
    </citation>
    <scope>NUCLEOTIDE SEQUENCE</scope>
    <source>
        <strain evidence="2">YMF1.00683</strain>
    </source>
</reference>
<comment type="similarity">
    <text evidence="1">Belongs to the aspartokinase family.</text>
</comment>
<keyword evidence="3" id="KW-1185">Reference proteome</keyword>
<evidence type="ECO:0000256" key="1">
    <source>
        <dbReference type="ARBA" id="ARBA00010122"/>
    </source>
</evidence>
<dbReference type="GO" id="GO:0004386">
    <property type="term" value="F:helicase activity"/>
    <property type="evidence" value="ECO:0007669"/>
    <property type="project" value="UniProtKB-KW"/>
</dbReference>
<name>A0AB34FGG6_9HYPO</name>
<evidence type="ECO:0000313" key="2">
    <source>
        <dbReference type="EMBL" id="KAJ6438057.1"/>
    </source>
</evidence>
<accession>A0AB34FGG6</accession>
<evidence type="ECO:0000313" key="3">
    <source>
        <dbReference type="Proteomes" id="UP001163105"/>
    </source>
</evidence>
<organism evidence="2 3">
    <name type="scientific">Purpureocillium lavendulum</name>
    <dbReference type="NCBI Taxonomy" id="1247861"/>
    <lineage>
        <taxon>Eukaryota</taxon>
        <taxon>Fungi</taxon>
        <taxon>Dikarya</taxon>
        <taxon>Ascomycota</taxon>
        <taxon>Pezizomycotina</taxon>
        <taxon>Sordariomycetes</taxon>
        <taxon>Hypocreomycetidae</taxon>
        <taxon>Hypocreales</taxon>
        <taxon>Ophiocordycipitaceae</taxon>
        <taxon>Purpureocillium</taxon>
    </lineage>
</organism>
<dbReference type="GO" id="GO:0004072">
    <property type="term" value="F:aspartate kinase activity"/>
    <property type="evidence" value="ECO:0007669"/>
    <property type="project" value="TreeGrafter"/>
</dbReference>
<dbReference type="Proteomes" id="UP001163105">
    <property type="component" value="Unassembled WGS sequence"/>
</dbReference>
<gene>
    <name evidence="2" type="ORF">O9K51_09479</name>
</gene>
<comment type="caution">
    <text evidence="2">The sequence shown here is derived from an EMBL/GenBank/DDBJ whole genome shotgun (WGS) entry which is preliminary data.</text>
</comment>
<dbReference type="PANTHER" id="PTHR21499">
    <property type="entry name" value="ASPARTATE KINASE"/>
    <property type="match status" value="1"/>
</dbReference>
<keyword evidence="2" id="KW-0547">Nucleotide-binding</keyword>
<dbReference type="PANTHER" id="PTHR21499:SF59">
    <property type="entry name" value="ASPARTOKINASE"/>
    <property type="match status" value="1"/>
</dbReference>
<sequence>MSPPNQELPLFAAEAEGTTFKCPDCTILTTVKRNAVVVDVRPAERHFLHRFFANVFATFDLWRLSVDSIATSASCITVSLWSEMPLVKCISEEKYEIVDKNLYHAIQDLHRYGAVDLAVGMAIVSGIDGRIRNSAFATSISTVLGRSNINISMLSQGEL</sequence>
<keyword evidence="2" id="KW-0347">Helicase</keyword>
<dbReference type="GO" id="GO:0009090">
    <property type="term" value="P:homoserine biosynthetic process"/>
    <property type="evidence" value="ECO:0007669"/>
    <property type="project" value="TreeGrafter"/>
</dbReference>
<dbReference type="Gene3D" id="3.30.70.260">
    <property type="match status" value="2"/>
</dbReference>
<dbReference type="GO" id="GO:0005829">
    <property type="term" value="C:cytosol"/>
    <property type="evidence" value="ECO:0007669"/>
    <property type="project" value="TreeGrafter"/>
</dbReference>
<dbReference type="EMBL" id="JAQHRD010000009">
    <property type="protein sequence ID" value="KAJ6438057.1"/>
    <property type="molecule type" value="Genomic_DNA"/>
</dbReference>
<protein>
    <submittedName>
        <fullName evidence="2">ATP-dependent DNA helicase PIF1</fullName>
    </submittedName>
</protein>
<keyword evidence="2" id="KW-0378">Hydrolase</keyword>
<keyword evidence="2" id="KW-0067">ATP-binding</keyword>
<dbReference type="GO" id="GO:0009089">
    <property type="term" value="P:lysine biosynthetic process via diaminopimelate"/>
    <property type="evidence" value="ECO:0007669"/>
    <property type="project" value="TreeGrafter"/>
</dbReference>
<dbReference type="SUPFAM" id="SSF55021">
    <property type="entry name" value="ACT-like"/>
    <property type="match status" value="1"/>
</dbReference>